<dbReference type="GO" id="GO:0005811">
    <property type="term" value="C:lipid droplet"/>
    <property type="evidence" value="ECO:0007669"/>
    <property type="project" value="TreeGrafter"/>
</dbReference>
<dbReference type="GO" id="GO:0004806">
    <property type="term" value="F:triacylglycerol lipase activity"/>
    <property type="evidence" value="ECO:0007669"/>
    <property type="project" value="TreeGrafter"/>
</dbReference>
<dbReference type="Proteomes" id="UP001295423">
    <property type="component" value="Unassembled WGS sequence"/>
</dbReference>
<sequence length="305" mass="33608">MKLGFSLSPGGLLLPYHLGALASLAYHGILNEDTPIAGSSAGAIAVASHAAQVPSHQALEASMKVSSSCNPLFLASGGLMPRLRLELYRLLGPDAHQTIQERPGLVGLAHLQVYPKISSQLETEFNSEESLVNAICDSSMFPYFTSNRPWNVYMNSGLERTDHNRPKQRRWNRGWSRKSPIAKVTMDGVFTEPAFRFGCPDIRDHVDREIKIMVCPQELPNLLSFGDPSSFAFSDDPQVVSQLDSSRFHSEDVIAPKLEHNVMAQASKLGLMAVGPAPRKTLASLYEAGFCDAERWVRKEESRNS</sequence>
<dbReference type="PANTHER" id="PTHR12406">
    <property type="entry name" value="CALCIUM-INDEPENDENT PHOSPHOLIPASE A2 IPLA2 -RELATED"/>
    <property type="match status" value="1"/>
</dbReference>
<dbReference type="GO" id="GO:0019433">
    <property type="term" value="P:triglyceride catabolic process"/>
    <property type="evidence" value="ECO:0007669"/>
    <property type="project" value="TreeGrafter"/>
</dbReference>
<dbReference type="InterPro" id="IPR016035">
    <property type="entry name" value="Acyl_Trfase/lysoPLipase"/>
</dbReference>
<comment type="caution">
    <text evidence="1">The sequence shown here is derived from an EMBL/GenBank/DDBJ whole genome shotgun (WGS) entry which is preliminary data.</text>
</comment>
<dbReference type="EMBL" id="CAKOGP040001758">
    <property type="protein sequence ID" value="CAJ1949388.1"/>
    <property type="molecule type" value="Genomic_DNA"/>
</dbReference>
<keyword evidence="2" id="KW-1185">Reference proteome</keyword>
<dbReference type="AlphaFoldDB" id="A0AAD2FQF6"/>
<protein>
    <recommendedName>
        <fullName evidence="3">PNPLA domain-containing protein</fullName>
    </recommendedName>
</protein>
<organism evidence="1 2">
    <name type="scientific">Cylindrotheca closterium</name>
    <dbReference type="NCBI Taxonomy" id="2856"/>
    <lineage>
        <taxon>Eukaryota</taxon>
        <taxon>Sar</taxon>
        <taxon>Stramenopiles</taxon>
        <taxon>Ochrophyta</taxon>
        <taxon>Bacillariophyta</taxon>
        <taxon>Bacillariophyceae</taxon>
        <taxon>Bacillariophycidae</taxon>
        <taxon>Bacillariales</taxon>
        <taxon>Bacillariaceae</taxon>
        <taxon>Cylindrotheca</taxon>
    </lineage>
</organism>
<gene>
    <name evidence="1" type="ORF">CYCCA115_LOCUS12069</name>
</gene>
<dbReference type="GO" id="GO:0055088">
    <property type="term" value="P:lipid homeostasis"/>
    <property type="evidence" value="ECO:0007669"/>
    <property type="project" value="TreeGrafter"/>
</dbReference>
<dbReference type="InterPro" id="IPR033562">
    <property type="entry name" value="PLPL"/>
</dbReference>
<name>A0AAD2FQF6_9STRA</name>
<dbReference type="PANTHER" id="PTHR12406:SF7">
    <property type="entry name" value="PATATIN-LIKE PHOSPHOLIPASE DOMAIN-CONTAINING PROTEIN 4"/>
    <property type="match status" value="1"/>
</dbReference>
<dbReference type="Gene3D" id="3.40.1090.10">
    <property type="entry name" value="Cytosolic phospholipase A2 catalytic domain"/>
    <property type="match status" value="1"/>
</dbReference>
<proteinExistence type="predicted"/>
<dbReference type="SUPFAM" id="SSF52151">
    <property type="entry name" value="FabD/lysophospholipase-like"/>
    <property type="match status" value="1"/>
</dbReference>
<reference evidence="1" key="1">
    <citation type="submission" date="2023-08" db="EMBL/GenBank/DDBJ databases">
        <authorList>
            <person name="Audoor S."/>
            <person name="Bilcke G."/>
        </authorList>
    </citation>
    <scope>NUCLEOTIDE SEQUENCE</scope>
</reference>
<evidence type="ECO:0000313" key="1">
    <source>
        <dbReference type="EMBL" id="CAJ1949388.1"/>
    </source>
</evidence>
<accession>A0AAD2FQF6</accession>
<evidence type="ECO:0000313" key="2">
    <source>
        <dbReference type="Proteomes" id="UP001295423"/>
    </source>
</evidence>
<evidence type="ECO:0008006" key="3">
    <source>
        <dbReference type="Google" id="ProtNLM"/>
    </source>
</evidence>
<dbReference type="GO" id="GO:0016020">
    <property type="term" value="C:membrane"/>
    <property type="evidence" value="ECO:0007669"/>
    <property type="project" value="TreeGrafter"/>
</dbReference>
<dbReference type="GO" id="GO:0005737">
    <property type="term" value="C:cytoplasm"/>
    <property type="evidence" value="ECO:0007669"/>
    <property type="project" value="TreeGrafter"/>
</dbReference>